<name>A0A919BRL0_9GAMM</name>
<dbReference type="RefSeq" id="WP_189774950.1">
    <property type="nucleotide sequence ID" value="NZ_BNCK01000017.1"/>
</dbReference>
<organism evidence="2 3">
    <name type="scientific">Thalassotalea marina</name>
    <dbReference type="NCBI Taxonomy" id="1673741"/>
    <lineage>
        <taxon>Bacteria</taxon>
        <taxon>Pseudomonadati</taxon>
        <taxon>Pseudomonadota</taxon>
        <taxon>Gammaproteobacteria</taxon>
        <taxon>Alteromonadales</taxon>
        <taxon>Colwelliaceae</taxon>
        <taxon>Thalassotalea</taxon>
    </lineage>
</organism>
<dbReference type="SUPFAM" id="SSF55729">
    <property type="entry name" value="Acyl-CoA N-acyltransferases (Nat)"/>
    <property type="match status" value="1"/>
</dbReference>
<feature type="domain" description="N-acetyltransferase" evidence="1">
    <location>
        <begin position="1"/>
        <end position="146"/>
    </location>
</feature>
<dbReference type="AlphaFoldDB" id="A0A919BRL0"/>
<sequence length="150" mass="16693">MITLLNHQQLNVAQQIFNVFQSSYAIEANLIGVSEFPPLKRQVTDILASHSSFYGYLIEGQLAGVVEITLTAQVLEIESLTVNPDFFRQGVAGKLIVYVLSAFSHQTAKVETATANAPAIKLYQKHGFIQYKKWIPDHGIEKVAFSRANK</sequence>
<evidence type="ECO:0000259" key="1">
    <source>
        <dbReference type="PROSITE" id="PS51186"/>
    </source>
</evidence>
<dbReference type="Proteomes" id="UP000623842">
    <property type="component" value="Unassembled WGS sequence"/>
</dbReference>
<proteinExistence type="predicted"/>
<dbReference type="InterPro" id="IPR000182">
    <property type="entry name" value="GNAT_dom"/>
</dbReference>
<evidence type="ECO:0000313" key="2">
    <source>
        <dbReference type="EMBL" id="GHG08222.1"/>
    </source>
</evidence>
<dbReference type="GO" id="GO:0016747">
    <property type="term" value="F:acyltransferase activity, transferring groups other than amino-acyl groups"/>
    <property type="evidence" value="ECO:0007669"/>
    <property type="project" value="InterPro"/>
</dbReference>
<dbReference type="PROSITE" id="PS51186">
    <property type="entry name" value="GNAT"/>
    <property type="match status" value="1"/>
</dbReference>
<reference evidence="2" key="1">
    <citation type="journal article" date="2014" name="Int. J. Syst. Evol. Microbiol.">
        <title>Complete genome sequence of Corynebacterium casei LMG S-19264T (=DSM 44701T), isolated from a smear-ripened cheese.</title>
        <authorList>
            <consortium name="US DOE Joint Genome Institute (JGI-PGF)"/>
            <person name="Walter F."/>
            <person name="Albersmeier A."/>
            <person name="Kalinowski J."/>
            <person name="Ruckert C."/>
        </authorList>
    </citation>
    <scope>NUCLEOTIDE SEQUENCE</scope>
    <source>
        <strain evidence="2">KCTC 42731</strain>
    </source>
</reference>
<dbReference type="CDD" id="cd04301">
    <property type="entry name" value="NAT_SF"/>
    <property type="match status" value="1"/>
</dbReference>
<gene>
    <name evidence="2" type="ORF">GCM10017161_42500</name>
</gene>
<evidence type="ECO:0000313" key="3">
    <source>
        <dbReference type="Proteomes" id="UP000623842"/>
    </source>
</evidence>
<dbReference type="Gene3D" id="3.40.630.30">
    <property type="match status" value="1"/>
</dbReference>
<comment type="caution">
    <text evidence="2">The sequence shown here is derived from an EMBL/GenBank/DDBJ whole genome shotgun (WGS) entry which is preliminary data.</text>
</comment>
<reference evidence="2" key="2">
    <citation type="submission" date="2020-09" db="EMBL/GenBank/DDBJ databases">
        <authorList>
            <person name="Sun Q."/>
            <person name="Kim S."/>
        </authorList>
    </citation>
    <scope>NUCLEOTIDE SEQUENCE</scope>
    <source>
        <strain evidence="2">KCTC 42731</strain>
    </source>
</reference>
<dbReference type="Pfam" id="PF00583">
    <property type="entry name" value="Acetyltransf_1"/>
    <property type="match status" value="1"/>
</dbReference>
<accession>A0A919BRL0</accession>
<dbReference type="InterPro" id="IPR016181">
    <property type="entry name" value="Acyl_CoA_acyltransferase"/>
</dbReference>
<keyword evidence="3" id="KW-1185">Reference proteome</keyword>
<dbReference type="EMBL" id="BNCK01000017">
    <property type="protein sequence ID" value="GHG08222.1"/>
    <property type="molecule type" value="Genomic_DNA"/>
</dbReference>
<protein>
    <submittedName>
        <fullName evidence="2">N-acetyltransferase</fullName>
    </submittedName>
</protein>